<keyword evidence="2" id="KW-0067">ATP-binding</keyword>
<keyword evidence="5" id="KW-1185">Reference proteome</keyword>
<keyword evidence="1" id="KW-0547">Nucleotide-binding</keyword>
<dbReference type="Pfam" id="PF01121">
    <property type="entry name" value="CoaE"/>
    <property type="match status" value="1"/>
</dbReference>
<evidence type="ECO:0000256" key="2">
    <source>
        <dbReference type="ARBA" id="ARBA00022840"/>
    </source>
</evidence>
<gene>
    <name evidence="4" type="ORF">BCV69DRAFT_272928</name>
</gene>
<name>A0A316U116_9BASI</name>
<accession>A0A316U116</accession>
<proteinExistence type="inferred from homology"/>
<dbReference type="EMBL" id="KZ819333">
    <property type="protein sequence ID" value="PWN18987.1"/>
    <property type="molecule type" value="Genomic_DNA"/>
</dbReference>
<evidence type="ECO:0000313" key="4">
    <source>
        <dbReference type="EMBL" id="PWN18987.1"/>
    </source>
</evidence>
<dbReference type="PROSITE" id="PS51219">
    <property type="entry name" value="DPCK"/>
    <property type="match status" value="1"/>
</dbReference>
<organism evidence="4 5">
    <name type="scientific">Pseudomicrostroma glucosiphilum</name>
    <dbReference type="NCBI Taxonomy" id="1684307"/>
    <lineage>
        <taxon>Eukaryota</taxon>
        <taxon>Fungi</taxon>
        <taxon>Dikarya</taxon>
        <taxon>Basidiomycota</taxon>
        <taxon>Ustilaginomycotina</taxon>
        <taxon>Exobasidiomycetes</taxon>
        <taxon>Microstromatales</taxon>
        <taxon>Microstromatales incertae sedis</taxon>
        <taxon>Pseudomicrostroma</taxon>
    </lineage>
</organism>
<dbReference type="SUPFAM" id="SSF52540">
    <property type="entry name" value="P-loop containing nucleoside triphosphate hydrolases"/>
    <property type="match status" value="1"/>
</dbReference>
<sequence>MLIVGLTGGIASGKSTVSSLLQDKHHLPLIDLDLLAREVVRPTDSSRTLSKLVAHFGSGILQEDGTLDRPVLGRLVFGNEQERKVLNAITHRAIRKRMAWTLLWNWVKGVKVTVVDTPLLIEAGLWRWCGELVVVWCSPEDQLSRMLSRDGPKGLTEDEAQSRLSSQWPLRSKLPYADVVLDNSSALTSSSSTSPSEGGGASEILTAQVGDLVRSWRGYYGGVFGTLYWLAEWLVPPFGLLMAALTLVSRWGKVKTRLRESEESDQQAVERRSIGSG</sequence>
<dbReference type="InterPro" id="IPR001977">
    <property type="entry name" value="Depp_CoAkinase"/>
</dbReference>
<evidence type="ECO:0000256" key="1">
    <source>
        <dbReference type="ARBA" id="ARBA00022741"/>
    </source>
</evidence>
<dbReference type="GO" id="GO:0015937">
    <property type="term" value="P:coenzyme A biosynthetic process"/>
    <property type="evidence" value="ECO:0007669"/>
    <property type="project" value="InterPro"/>
</dbReference>
<feature type="transmembrane region" description="Helical" evidence="3">
    <location>
        <begin position="227"/>
        <end position="248"/>
    </location>
</feature>
<protein>
    <submittedName>
        <fullName evidence="4">CoaE-domain-containing protein</fullName>
    </submittedName>
</protein>
<dbReference type="GO" id="GO:0004140">
    <property type="term" value="F:dephospho-CoA kinase activity"/>
    <property type="evidence" value="ECO:0007669"/>
    <property type="project" value="InterPro"/>
</dbReference>
<dbReference type="Proteomes" id="UP000245942">
    <property type="component" value="Unassembled WGS sequence"/>
</dbReference>
<dbReference type="AlphaFoldDB" id="A0A316U116"/>
<dbReference type="GO" id="GO:0005524">
    <property type="term" value="F:ATP binding"/>
    <property type="evidence" value="ECO:0007669"/>
    <property type="project" value="UniProtKB-KW"/>
</dbReference>
<keyword evidence="3" id="KW-1133">Transmembrane helix</keyword>
<dbReference type="RefSeq" id="XP_025346147.1">
    <property type="nucleotide sequence ID" value="XM_025490994.1"/>
</dbReference>
<dbReference type="PANTHER" id="PTHR10695">
    <property type="entry name" value="DEPHOSPHO-COA KINASE-RELATED"/>
    <property type="match status" value="1"/>
</dbReference>
<dbReference type="OrthoDB" id="247245at2759"/>
<dbReference type="GeneID" id="37012728"/>
<keyword evidence="3" id="KW-0472">Membrane</keyword>
<dbReference type="CDD" id="cd02022">
    <property type="entry name" value="DPCK"/>
    <property type="match status" value="1"/>
</dbReference>
<dbReference type="PANTHER" id="PTHR10695:SF46">
    <property type="entry name" value="BIFUNCTIONAL COENZYME A SYNTHASE-RELATED"/>
    <property type="match status" value="1"/>
</dbReference>
<dbReference type="NCBIfam" id="TIGR00152">
    <property type="entry name" value="dephospho-CoA kinase"/>
    <property type="match status" value="1"/>
</dbReference>
<dbReference type="HAMAP" id="MF_00376">
    <property type="entry name" value="Dephospho_CoA_kinase"/>
    <property type="match status" value="1"/>
</dbReference>
<evidence type="ECO:0000313" key="5">
    <source>
        <dbReference type="Proteomes" id="UP000245942"/>
    </source>
</evidence>
<dbReference type="InterPro" id="IPR027417">
    <property type="entry name" value="P-loop_NTPase"/>
</dbReference>
<keyword evidence="3" id="KW-0812">Transmembrane</keyword>
<dbReference type="STRING" id="1684307.A0A316U116"/>
<dbReference type="Gene3D" id="3.40.50.300">
    <property type="entry name" value="P-loop containing nucleotide triphosphate hydrolases"/>
    <property type="match status" value="1"/>
</dbReference>
<evidence type="ECO:0000256" key="3">
    <source>
        <dbReference type="SAM" id="Phobius"/>
    </source>
</evidence>
<reference evidence="4 5" key="1">
    <citation type="journal article" date="2018" name="Mol. Biol. Evol.">
        <title>Broad Genomic Sampling Reveals a Smut Pathogenic Ancestry of the Fungal Clade Ustilaginomycotina.</title>
        <authorList>
            <person name="Kijpornyongpan T."/>
            <person name="Mondo S.J."/>
            <person name="Barry K."/>
            <person name="Sandor L."/>
            <person name="Lee J."/>
            <person name="Lipzen A."/>
            <person name="Pangilinan J."/>
            <person name="LaButti K."/>
            <person name="Hainaut M."/>
            <person name="Henrissat B."/>
            <person name="Grigoriev I.V."/>
            <person name="Spatafora J.W."/>
            <person name="Aime M.C."/>
        </authorList>
    </citation>
    <scope>NUCLEOTIDE SEQUENCE [LARGE SCALE GENOMIC DNA]</scope>
    <source>
        <strain evidence="4 5">MCA 4718</strain>
    </source>
</reference>